<organism evidence="2 3">
    <name type="scientific">Photorhabdus bodei</name>
    <dbReference type="NCBI Taxonomy" id="2029681"/>
    <lineage>
        <taxon>Bacteria</taxon>
        <taxon>Pseudomonadati</taxon>
        <taxon>Pseudomonadota</taxon>
        <taxon>Gammaproteobacteria</taxon>
        <taxon>Enterobacterales</taxon>
        <taxon>Morganellaceae</taxon>
        <taxon>Photorhabdus</taxon>
    </lineage>
</organism>
<name>A0AAW6BI42_9GAMM</name>
<sequence>MPERSAVRNTTTHNRTCQRAGAARGGEVSTPCSPPTYSGGNMDFISTAPATDKQATMTSAPFFPAIEISRYRDEMRTDGTVTAPRLHQAISNAIVEVNRELNHWRLSHIDEGYSSLADIPAGTLNGESELVYLYRRAVFCLTKANLIERYRDIDTTQTGSKKAEAMEITIDDLWRDAQWAMRRIQGRDHVIVALI</sequence>
<proteinExistence type="predicted"/>
<evidence type="ECO:0000313" key="3">
    <source>
        <dbReference type="Proteomes" id="UP001212996"/>
    </source>
</evidence>
<reference evidence="2" key="1">
    <citation type="submission" date="2023-01" db="EMBL/GenBank/DDBJ databases">
        <title>Genome sequencing of Photorhabdus bodei 09-20.</title>
        <authorList>
            <person name="Kalindamar S."/>
            <person name="Kumru S."/>
        </authorList>
    </citation>
    <scope>NUCLEOTIDE SEQUENCE</scope>
    <source>
        <strain evidence="2">09-20</strain>
    </source>
</reference>
<evidence type="ECO:0000313" key="2">
    <source>
        <dbReference type="EMBL" id="MDB6373168.1"/>
    </source>
</evidence>
<comment type="caution">
    <text evidence="2">The sequence shown here is derived from an EMBL/GenBank/DDBJ whole genome shotgun (WGS) entry which is preliminary data.</text>
</comment>
<dbReference type="Proteomes" id="UP001212996">
    <property type="component" value="Unassembled WGS sequence"/>
</dbReference>
<dbReference type="Pfam" id="PF05926">
    <property type="entry name" value="Phage_GPL"/>
    <property type="match status" value="1"/>
</dbReference>
<accession>A0AAW6BI42</accession>
<dbReference type="AlphaFoldDB" id="A0AAW6BI42"/>
<gene>
    <name evidence="2" type="ORF">PH362_14775</name>
</gene>
<evidence type="ECO:0000256" key="1">
    <source>
        <dbReference type="SAM" id="MobiDB-lite"/>
    </source>
</evidence>
<dbReference type="InterPro" id="IPR009225">
    <property type="entry name" value="Phage_head_completion_GpL"/>
</dbReference>
<protein>
    <submittedName>
        <fullName evidence="2">Head completion/stabilization protein</fullName>
    </submittedName>
</protein>
<feature type="compositionally biased region" description="Polar residues" evidence="1">
    <location>
        <begin position="7"/>
        <end position="17"/>
    </location>
</feature>
<dbReference type="RefSeq" id="WP_262977889.1">
    <property type="nucleotide sequence ID" value="NZ_JAQMFO010000021.1"/>
</dbReference>
<feature type="region of interest" description="Disordered" evidence="1">
    <location>
        <begin position="1"/>
        <end position="35"/>
    </location>
</feature>
<dbReference type="EMBL" id="JAQMFO010000021">
    <property type="protein sequence ID" value="MDB6373168.1"/>
    <property type="molecule type" value="Genomic_DNA"/>
</dbReference>